<sequence length="261" mass="27202">MHLPSANANMQVSPSSAGALRSSAVSPMKSRPVAHYTTTLAAVALLHAGVIAWLVYARADTVPTVTVESRPIMAELLAPPAPVAVQSAPAPTPAPKPKPKSVMMPRPNPKPVVKHPAPAPTPPMPVRDTPSQSVPTPSAPPAAPAPTPVPVAEPASPAPGPRSVVAQGAPKGVAKLDCQIVRPDYPALSRRREETGTVVVNLVVGLEGKVERATIKKSSGYDRLDEAARNAALASTCRPYIENGQPIRVTADQPYVFNLDD</sequence>
<dbReference type="HOGENOM" id="CLU_076057_4_0_4"/>
<dbReference type="PANTHER" id="PTHR33446:SF2">
    <property type="entry name" value="PROTEIN TONB"/>
    <property type="match status" value="1"/>
</dbReference>
<comment type="similarity">
    <text evidence="2">Belongs to the TonB family.</text>
</comment>
<comment type="subcellular location">
    <subcellularLocation>
        <location evidence="1">Cell inner membrane</location>
        <topology evidence="1">Single-pass membrane protein</topology>
        <orientation evidence="1">Periplasmic side</orientation>
    </subcellularLocation>
</comment>
<evidence type="ECO:0000256" key="3">
    <source>
        <dbReference type="ARBA" id="ARBA00022448"/>
    </source>
</evidence>
<feature type="region of interest" description="Disordered" evidence="10">
    <location>
        <begin position="84"/>
        <end position="166"/>
    </location>
</feature>
<feature type="compositionally biased region" description="Low complexity" evidence="10">
    <location>
        <begin position="126"/>
        <end position="136"/>
    </location>
</feature>
<dbReference type="InterPro" id="IPR037682">
    <property type="entry name" value="TonB_C"/>
</dbReference>
<feature type="compositionally biased region" description="Pro residues" evidence="10">
    <location>
        <begin position="137"/>
        <end position="160"/>
    </location>
</feature>
<evidence type="ECO:0000256" key="8">
    <source>
        <dbReference type="ARBA" id="ARBA00022989"/>
    </source>
</evidence>
<evidence type="ECO:0000256" key="4">
    <source>
        <dbReference type="ARBA" id="ARBA00022475"/>
    </source>
</evidence>
<dbReference type="EMBL" id="FR687359">
    <property type="protein sequence ID" value="CBW75402.1"/>
    <property type="molecule type" value="Genomic_DNA"/>
</dbReference>
<organism evidence="13 14">
    <name type="scientific">Mycetohabitans rhizoxinica (strain DSM 19002 / CIP 109453 / HKI 454)</name>
    <name type="common">Paraburkholderia rhizoxinica</name>
    <dbReference type="NCBI Taxonomy" id="882378"/>
    <lineage>
        <taxon>Bacteria</taxon>
        <taxon>Pseudomonadati</taxon>
        <taxon>Pseudomonadota</taxon>
        <taxon>Betaproteobacteria</taxon>
        <taxon>Burkholderiales</taxon>
        <taxon>Burkholderiaceae</taxon>
        <taxon>Mycetohabitans</taxon>
    </lineage>
</organism>
<keyword evidence="8 11" id="KW-1133">Transmembrane helix</keyword>
<evidence type="ECO:0000313" key="14">
    <source>
        <dbReference type="Proteomes" id="UP000007437"/>
    </source>
</evidence>
<dbReference type="GO" id="GO:0031992">
    <property type="term" value="F:energy transducer activity"/>
    <property type="evidence" value="ECO:0007669"/>
    <property type="project" value="TreeGrafter"/>
</dbReference>
<name>E5AS20_MYCRK</name>
<dbReference type="Pfam" id="PF03544">
    <property type="entry name" value="TonB_C"/>
    <property type="match status" value="1"/>
</dbReference>
<keyword evidence="7" id="KW-0653">Protein transport</keyword>
<dbReference type="GO" id="GO:0015031">
    <property type="term" value="P:protein transport"/>
    <property type="evidence" value="ECO:0007669"/>
    <property type="project" value="UniProtKB-KW"/>
</dbReference>
<evidence type="ECO:0000256" key="11">
    <source>
        <dbReference type="SAM" id="Phobius"/>
    </source>
</evidence>
<keyword evidence="9 11" id="KW-0472">Membrane</keyword>
<dbReference type="PANTHER" id="PTHR33446">
    <property type="entry name" value="PROTEIN TONB-RELATED"/>
    <property type="match status" value="1"/>
</dbReference>
<gene>
    <name evidence="13" type="ordered locus">RBRH_03933</name>
</gene>
<dbReference type="SUPFAM" id="SSF74653">
    <property type="entry name" value="TolA/TonB C-terminal domain"/>
    <property type="match status" value="1"/>
</dbReference>
<dbReference type="GO" id="GO:0055085">
    <property type="term" value="P:transmembrane transport"/>
    <property type="evidence" value="ECO:0007669"/>
    <property type="project" value="InterPro"/>
</dbReference>
<dbReference type="AlphaFoldDB" id="E5AS20"/>
<keyword evidence="3" id="KW-0813">Transport</keyword>
<reference evidence="13 14" key="1">
    <citation type="journal article" date="2011" name="J. Bacteriol.">
        <title>Complete genome sequence of Burkholderia rhizoxinica, an endosymbiont of Rhizopus microsporus.</title>
        <authorList>
            <person name="Lackner G."/>
            <person name="Moebius N."/>
            <person name="Partida-Martinez L."/>
            <person name="Hertweck C."/>
        </authorList>
    </citation>
    <scope>NUCLEOTIDE SEQUENCE [LARGE SCALE GENOMIC DNA]</scope>
    <source>
        <strain evidence="14">DSM 19002 / CIP 109453 / HKI 454</strain>
    </source>
</reference>
<dbReference type="STRING" id="882378.RBRH_03933"/>
<evidence type="ECO:0000313" key="13">
    <source>
        <dbReference type="EMBL" id="CBW75402.1"/>
    </source>
</evidence>
<evidence type="ECO:0000256" key="10">
    <source>
        <dbReference type="SAM" id="MobiDB-lite"/>
    </source>
</evidence>
<dbReference type="KEGG" id="brh:RBRH_03933"/>
<feature type="transmembrane region" description="Helical" evidence="11">
    <location>
        <begin position="33"/>
        <end position="56"/>
    </location>
</feature>
<keyword evidence="5" id="KW-0997">Cell inner membrane</keyword>
<protein>
    <submittedName>
        <fullName evidence="13">TonB protein</fullName>
    </submittedName>
</protein>
<dbReference type="eggNOG" id="COG0810">
    <property type="taxonomic scope" value="Bacteria"/>
</dbReference>
<evidence type="ECO:0000259" key="12">
    <source>
        <dbReference type="PROSITE" id="PS52015"/>
    </source>
</evidence>
<keyword evidence="4" id="KW-1003">Cell membrane</keyword>
<dbReference type="GO" id="GO:0098797">
    <property type="term" value="C:plasma membrane protein complex"/>
    <property type="evidence" value="ECO:0007669"/>
    <property type="project" value="TreeGrafter"/>
</dbReference>
<evidence type="ECO:0000256" key="9">
    <source>
        <dbReference type="ARBA" id="ARBA00023136"/>
    </source>
</evidence>
<dbReference type="Proteomes" id="UP000007437">
    <property type="component" value="Chromosome"/>
</dbReference>
<dbReference type="PROSITE" id="PS52015">
    <property type="entry name" value="TONB_CTD"/>
    <property type="match status" value="1"/>
</dbReference>
<accession>E5AS20</accession>
<keyword evidence="6 11" id="KW-0812">Transmembrane</keyword>
<evidence type="ECO:0000256" key="2">
    <source>
        <dbReference type="ARBA" id="ARBA00006555"/>
    </source>
</evidence>
<proteinExistence type="inferred from homology"/>
<evidence type="ECO:0000256" key="1">
    <source>
        <dbReference type="ARBA" id="ARBA00004383"/>
    </source>
</evidence>
<dbReference type="InterPro" id="IPR006260">
    <property type="entry name" value="TonB/TolA_C"/>
</dbReference>
<evidence type="ECO:0000256" key="6">
    <source>
        <dbReference type="ARBA" id="ARBA00022692"/>
    </source>
</evidence>
<feature type="domain" description="TonB C-terminal" evidence="12">
    <location>
        <begin position="170"/>
        <end position="261"/>
    </location>
</feature>
<dbReference type="PRINTS" id="PR01217">
    <property type="entry name" value="PRICHEXTENSN"/>
</dbReference>
<dbReference type="InterPro" id="IPR051045">
    <property type="entry name" value="TonB-dependent_transducer"/>
</dbReference>
<dbReference type="Gene3D" id="3.30.1150.10">
    <property type="match status" value="1"/>
</dbReference>
<evidence type="ECO:0000256" key="5">
    <source>
        <dbReference type="ARBA" id="ARBA00022519"/>
    </source>
</evidence>
<evidence type="ECO:0000256" key="7">
    <source>
        <dbReference type="ARBA" id="ARBA00022927"/>
    </source>
</evidence>
<dbReference type="NCBIfam" id="TIGR01352">
    <property type="entry name" value="tonB_Cterm"/>
    <property type="match status" value="1"/>
</dbReference>